<dbReference type="OrthoDB" id="678740at2"/>
<gene>
    <name evidence="1" type="ORF">OI18_01710</name>
</gene>
<comment type="caution">
    <text evidence="1">The sequence shown here is derived from an EMBL/GenBank/DDBJ whole genome shotgun (WGS) entry which is preliminary data.</text>
</comment>
<proteinExistence type="predicted"/>
<dbReference type="EMBL" id="JSVC01000001">
    <property type="protein sequence ID" value="KIC96470.1"/>
    <property type="molecule type" value="Genomic_DNA"/>
</dbReference>
<sequence length="112" mass="12783">MSSRELAQLNKKLQSFQFAALKEIIQEDFIRPLRTLTRTIGLHADGTLSCWCEDEIFIQENDKRRISINARLFNKDSGELVLIEGTSAVAARAVGKGALLHIRVGDYRYFRK</sequence>
<dbReference type="STRING" id="1349421.OI18_01710"/>
<evidence type="ECO:0000313" key="2">
    <source>
        <dbReference type="Proteomes" id="UP000031408"/>
    </source>
</evidence>
<dbReference type="RefSeq" id="WP_039136456.1">
    <property type="nucleotide sequence ID" value="NZ_JSVC01000001.1"/>
</dbReference>
<accession>A0A0C1IQJ7</accession>
<reference evidence="1 2" key="1">
    <citation type="submission" date="2014-11" db="EMBL/GenBank/DDBJ databases">
        <title>Genome sequence of Flavihumibacter solisilvae 3-3.</title>
        <authorList>
            <person name="Zhou G."/>
            <person name="Li M."/>
            <person name="Wang G."/>
        </authorList>
    </citation>
    <scope>NUCLEOTIDE SEQUENCE [LARGE SCALE GENOMIC DNA]</scope>
    <source>
        <strain evidence="1 2">3-3</strain>
    </source>
</reference>
<protein>
    <submittedName>
        <fullName evidence="1">Uncharacterized protein</fullName>
    </submittedName>
</protein>
<dbReference type="Proteomes" id="UP000031408">
    <property type="component" value="Unassembled WGS sequence"/>
</dbReference>
<name>A0A0C1IQJ7_9BACT</name>
<keyword evidence="2" id="KW-1185">Reference proteome</keyword>
<evidence type="ECO:0000313" key="1">
    <source>
        <dbReference type="EMBL" id="KIC96470.1"/>
    </source>
</evidence>
<dbReference type="AlphaFoldDB" id="A0A0C1IQJ7"/>
<organism evidence="1 2">
    <name type="scientific">Flavihumibacter solisilvae</name>
    <dbReference type="NCBI Taxonomy" id="1349421"/>
    <lineage>
        <taxon>Bacteria</taxon>
        <taxon>Pseudomonadati</taxon>
        <taxon>Bacteroidota</taxon>
        <taxon>Chitinophagia</taxon>
        <taxon>Chitinophagales</taxon>
        <taxon>Chitinophagaceae</taxon>
        <taxon>Flavihumibacter</taxon>
    </lineage>
</organism>